<evidence type="ECO:0000259" key="14">
    <source>
        <dbReference type="Pfam" id="PF08263"/>
    </source>
</evidence>
<keyword evidence="8" id="KW-0677">Repeat</keyword>
<dbReference type="Proteomes" id="UP000011116">
    <property type="component" value="Chromosome 5H"/>
</dbReference>
<evidence type="ECO:0000256" key="13">
    <source>
        <dbReference type="SAM" id="SignalP"/>
    </source>
</evidence>
<dbReference type="InterPro" id="IPR046956">
    <property type="entry name" value="RLP23-like"/>
</dbReference>
<keyword evidence="3" id="KW-1003">Cell membrane</keyword>
<keyword evidence="5" id="KW-1070">Brassinosteroid signaling pathway</keyword>
<feature type="chain" id="PRO_5035208254" description="Leucine-rich repeat-containing N-terminal plant-type domain-containing protein" evidence="13">
    <location>
        <begin position="28"/>
        <end position="960"/>
    </location>
</feature>
<evidence type="ECO:0000313" key="16">
    <source>
        <dbReference type="Proteomes" id="UP000011116"/>
    </source>
</evidence>
<dbReference type="SMR" id="A0A8I6Y4A9"/>
<dbReference type="KEGG" id="hvg:123397322"/>
<feature type="domain" description="Leucine-rich repeat-containing N-terminal plant-type" evidence="14">
    <location>
        <begin position="49"/>
        <end position="86"/>
    </location>
</feature>
<keyword evidence="4" id="KW-0433">Leucine-rich repeat</keyword>
<keyword evidence="16" id="KW-1185">Reference proteome</keyword>
<dbReference type="AlphaFoldDB" id="A0A8I6Y4A9"/>
<evidence type="ECO:0000256" key="4">
    <source>
        <dbReference type="ARBA" id="ARBA00022614"/>
    </source>
</evidence>
<evidence type="ECO:0000256" key="2">
    <source>
        <dbReference type="ARBA" id="ARBA00009592"/>
    </source>
</evidence>
<evidence type="ECO:0000256" key="12">
    <source>
        <dbReference type="SAM" id="Phobius"/>
    </source>
</evidence>
<evidence type="ECO:0000256" key="11">
    <source>
        <dbReference type="ARBA" id="ARBA00023180"/>
    </source>
</evidence>
<evidence type="ECO:0000256" key="3">
    <source>
        <dbReference type="ARBA" id="ARBA00022475"/>
    </source>
</evidence>
<reference evidence="15" key="2">
    <citation type="submission" date="2020-10" db="EMBL/GenBank/DDBJ databases">
        <authorList>
            <person name="Scholz U."/>
            <person name="Mascher M."/>
            <person name="Fiebig A."/>
        </authorList>
    </citation>
    <scope>NUCLEOTIDE SEQUENCE [LARGE SCALE GENOMIC DNA]</scope>
    <source>
        <strain evidence="15">cv. Morex</strain>
    </source>
</reference>
<evidence type="ECO:0000256" key="6">
    <source>
        <dbReference type="ARBA" id="ARBA00022692"/>
    </source>
</evidence>
<dbReference type="FunFam" id="3.80.10.10:FF:000111">
    <property type="entry name" value="LRR receptor-like serine/threonine-protein kinase ERECTA"/>
    <property type="match status" value="1"/>
</dbReference>
<dbReference type="Gene3D" id="3.80.10.10">
    <property type="entry name" value="Ribonuclease Inhibitor"/>
    <property type="match status" value="3"/>
</dbReference>
<dbReference type="Pfam" id="PF08263">
    <property type="entry name" value="LRRNT_2"/>
    <property type="match status" value="1"/>
</dbReference>
<protein>
    <recommendedName>
        <fullName evidence="14">Leucine-rich repeat-containing N-terminal plant-type domain-containing protein</fullName>
    </recommendedName>
</protein>
<dbReference type="GeneID" id="123397322"/>
<keyword evidence="6 12" id="KW-0812">Transmembrane</keyword>
<dbReference type="SUPFAM" id="SSF52058">
    <property type="entry name" value="L domain-like"/>
    <property type="match status" value="2"/>
</dbReference>
<dbReference type="PANTHER" id="PTHR48063">
    <property type="entry name" value="LRR RECEPTOR-LIKE KINASE"/>
    <property type="match status" value="1"/>
</dbReference>
<dbReference type="Gramene" id="HORVU.MOREX.r2.5HG0437970.1">
    <property type="protein sequence ID" value="HORVU.MOREX.r2.5HG0437970.1.CDS.1"/>
    <property type="gene ID" value="HORVU.MOREX.r2.5HG0437970"/>
</dbReference>
<dbReference type="FunFam" id="3.80.10.10:FF:000649">
    <property type="entry name" value="Leucine Rich Repeat family protein"/>
    <property type="match status" value="1"/>
</dbReference>
<dbReference type="SMART" id="SM00369">
    <property type="entry name" value="LRR_TYP"/>
    <property type="match status" value="9"/>
</dbReference>
<evidence type="ECO:0000256" key="8">
    <source>
        <dbReference type="ARBA" id="ARBA00022737"/>
    </source>
</evidence>
<dbReference type="InterPro" id="IPR013210">
    <property type="entry name" value="LRR_N_plant-typ"/>
</dbReference>
<evidence type="ECO:0000313" key="15">
    <source>
        <dbReference type="EnsemblPlants" id="HORVU.MOREX.r3.5HG0526620.1.CDS1"/>
    </source>
</evidence>
<dbReference type="Gramene" id="HORVU.MOREX.r3.5HG0526620.1">
    <property type="protein sequence ID" value="HORVU.MOREX.r3.5HG0526620.1.CDS1"/>
    <property type="gene ID" value="HORVU.MOREX.r3.5HG0526620"/>
</dbReference>
<dbReference type="InterPro" id="IPR001611">
    <property type="entry name" value="Leu-rich_rpt"/>
</dbReference>
<name>A0A8I6Y4A9_HORVV</name>
<dbReference type="Pfam" id="PF13855">
    <property type="entry name" value="LRR_8"/>
    <property type="match status" value="2"/>
</dbReference>
<dbReference type="GO" id="GO:0009742">
    <property type="term" value="P:brassinosteroid mediated signaling pathway"/>
    <property type="evidence" value="ECO:0007669"/>
    <property type="project" value="UniProtKB-KW"/>
</dbReference>
<proteinExistence type="inferred from homology"/>
<accession>A0A8I6Y4A9</accession>
<feature type="transmembrane region" description="Helical" evidence="12">
    <location>
        <begin position="904"/>
        <end position="925"/>
    </location>
</feature>
<comment type="similarity">
    <text evidence="2">Belongs to the RLP family.</text>
</comment>
<evidence type="ECO:0000256" key="9">
    <source>
        <dbReference type="ARBA" id="ARBA00022989"/>
    </source>
</evidence>
<evidence type="ECO:0000256" key="1">
    <source>
        <dbReference type="ARBA" id="ARBA00004251"/>
    </source>
</evidence>
<keyword evidence="7 13" id="KW-0732">Signal</keyword>
<keyword evidence="10 12" id="KW-0472">Membrane</keyword>
<reference evidence="16" key="1">
    <citation type="journal article" date="2012" name="Nature">
        <title>A physical, genetic and functional sequence assembly of the barley genome.</title>
        <authorList>
            <consortium name="The International Barley Genome Sequencing Consortium"/>
            <person name="Mayer K.F."/>
            <person name="Waugh R."/>
            <person name="Brown J.W."/>
            <person name="Schulman A."/>
            <person name="Langridge P."/>
            <person name="Platzer M."/>
            <person name="Fincher G.B."/>
            <person name="Muehlbauer G.J."/>
            <person name="Sato K."/>
            <person name="Close T.J."/>
            <person name="Wise R.P."/>
            <person name="Stein N."/>
        </authorList>
    </citation>
    <scope>NUCLEOTIDE SEQUENCE [LARGE SCALE GENOMIC DNA]</scope>
    <source>
        <strain evidence="16">cv. Morex</strain>
    </source>
</reference>
<dbReference type="PRINTS" id="PR00019">
    <property type="entry name" value="LEURICHRPT"/>
</dbReference>
<comment type="subcellular location">
    <subcellularLocation>
        <location evidence="1">Cell membrane</location>
        <topology evidence="1">Single-pass type I membrane protein</topology>
    </subcellularLocation>
</comment>
<dbReference type="EnsemblPlants" id="HORVU.MOREX.r3.5HG0526620.1">
    <property type="protein sequence ID" value="HORVU.MOREX.r3.5HG0526620.1.CDS1"/>
    <property type="gene ID" value="HORVU.MOREX.r3.5HG0526620"/>
</dbReference>
<dbReference type="RefSeq" id="XP_044947851.1">
    <property type="nucleotide sequence ID" value="XM_045091916.1"/>
</dbReference>
<sequence length="960" mass="106419">MSERGRLIQATMTPLALVAWFIWSSSAIAVPALLPPQPHPTTNITCIPRERDALLAFKDGLTDPSNYLSSWRLEDDCCWWPGVECSYRTGHVVGLDVNSGPDSYDEIVPGAIGGQISSSLLTLRHLKHLDLSYNNFSGSPIPEFIGGLRSLKHLTLTSSSFGGRIPPHLGNLSHLVSLDLSFQIHGFCSPDLTWLSRLRKLQHLGMSEADLSANVHWADVVNMLPSLVTLELAACGLQNTMPLPLHSNLTSLDTLQLGLNSFNSSFGANYLAWDLPMLTYLDLGNCGIQSPIPDEVGNLTSIELLDLSTNNFSGMVPLTFKKLKNLQLLELSENFISGDTEDLFHRLPTDELQELSLGYNNLRGSLPDRLEQFNSLLILKLSNNKLSGEIPVGIQGLTNLEELWLDSNNLHGTITEDHFINMTSLKVLLISNNPLTILVDRKRNTLLKLTSASFSSCILGPRFPTWISQPTIIYLDISNTSIHDSIPDEFWISMYHAEQLYLSRNQIFGRLPAIFRFAGTKEFVLDISSNQLAGPIPTLPKNLVYLDLSGNNLSGTLPLHIGTPKLQTLMLFKNSFSGTIPCSLFELKELKFLDLSDNLLNGTMPNCLRAPKFSSITMLNLNNNILSGEFPSFLQRCKELKFLDLACNKFTGSLPTWIWSKLPYLAFLRLRSNMISGGIPEELTKMKGLQYLDIASNNISGNIPLSLGNLIAMAHTPNQQGTLFKTVNSFVVASIYKSPRAYTDSLWVVTKGQQLEYTTGIVYMVNIDFSCNNLTGQIPQGIGMLVALKNLNLSWNHLSGVIPQTIGELRAVESLDLSHNELSREIPTSLGNLTTLAHLNLSYNNLTGTIPSGNQLRTLEDQPSIYIGNPGLCGPPVSRNCSRTETPTRAPEDEHEGMCDALSLYLGIGTGFVAGLWIVFCGFLLKKNWRIRWFSSFDSVYDWVYVQVALRWASLSRKTK</sequence>
<organism evidence="15 16">
    <name type="scientific">Hordeum vulgare subsp. vulgare</name>
    <name type="common">Domesticated barley</name>
    <dbReference type="NCBI Taxonomy" id="112509"/>
    <lineage>
        <taxon>Eukaryota</taxon>
        <taxon>Viridiplantae</taxon>
        <taxon>Streptophyta</taxon>
        <taxon>Embryophyta</taxon>
        <taxon>Tracheophyta</taxon>
        <taxon>Spermatophyta</taxon>
        <taxon>Magnoliopsida</taxon>
        <taxon>Liliopsida</taxon>
        <taxon>Poales</taxon>
        <taxon>Poaceae</taxon>
        <taxon>BOP clade</taxon>
        <taxon>Pooideae</taxon>
        <taxon>Triticodae</taxon>
        <taxon>Triticeae</taxon>
        <taxon>Hordeinae</taxon>
        <taxon>Hordeum</taxon>
    </lineage>
</organism>
<evidence type="ECO:0000256" key="7">
    <source>
        <dbReference type="ARBA" id="ARBA00022729"/>
    </source>
</evidence>
<dbReference type="InterPro" id="IPR003591">
    <property type="entry name" value="Leu-rich_rpt_typical-subtyp"/>
</dbReference>
<keyword evidence="9 12" id="KW-1133">Transmembrane helix</keyword>
<dbReference type="Pfam" id="PF00560">
    <property type="entry name" value="LRR_1"/>
    <property type="match status" value="7"/>
</dbReference>
<dbReference type="OrthoDB" id="749832at2759"/>
<gene>
    <name evidence="15" type="primary">LOC123397322</name>
</gene>
<dbReference type="GO" id="GO:0005886">
    <property type="term" value="C:plasma membrane"/>
    <property type="evidence" value="ECO:0007669"/>
    <property type="project" value="UniProtKB-SubCell"/>
</dbReference>
<feature type="signal peptide" evidence="13">
    <location>
        <begin position="1"/>
        <end position="27"/>
    </location>
</feature>
<evidence type="ECO:0000256" key="5">
    <source>
        <dbReference type="ARBA" id="ARBA00022626"/>
    </source>
</evidence>
<evidence type="ECO:0000256" key="10">
    <source>
        <dbReference type="ARBA" id="ARBA00023136"/>
    </source>
</evidence>
<keyword evidence="11" id="KW-0325">Glycoprotein</keyword>
<reference evidence="15" key="3">
    <citation type="submission" date="2022-01" db="UniProtKB">
        <authorList>
            <consortium name="EnsemblPlants"/>
        </authorList>
    </citation>
    <scope>IDENTIFICATION</scope>
    <source>
        <strain evidence="15">subsp. vulgare</strain>
    </source>
</reference>
<dbReference type="FunFam" id="3.80.10.10:FF:000095">
    <property type="entry name" value="LRR receptor-like serine/threonine-protein kinase GSO1"/>
    <property type="match status" value="1"/>
</dbReference>
<dbReference type="PANTHER" id="PTHR48063:SF91">
    <property type="entry name" value="LEUCINE-RICH REPEAT-CONTAINING N-TERMINAL PLANT-TYPE DOMAIN-CONTAINING PROTEIN"/>
    <property type="match status" value="1"/>
</dbReference>
<dbReference type="InterPro" id="IPR032675">
    <property type="entry name" value="LRR_dom_sf"/>
</dbReference>